<organism evidence="1">
    <name type="scientific">mine drainage metagenome</name>
    <dbReference type="NCBI Taxonomy" id="410659"/>
    <lineage>
        <taxon>unclassified sequences</taxon>
        <taxon>metagenomes</taxon>
        <taxon>ecological metagenomes</taxon>
    </lineage>
</organism>
<dbReference type="EMBL" id="CABR01000009">
    <property type="protein sequence ID" value="CBI09207.1"/>
    <property type="molecule type" value="Genomic_DNA"/>
</dbReference>
<evidence type="ECO:0000313" key="1">
    <source>
        <dbReference type="EMBL" id="CBI09207.1"/>
    </source>
</evidence>
<sequence length="69" mass="7932">MRTILIKLIRGYQFFISPLSPPNCRFIPTCSNYACEALGRHGIFRGGWLTIKRLFRCNPWNSGGYDPIP</sequence>
<gene>
    <name evidence="1" type="ORF">CARN7_2867</name>
</gene>
<dbReference type="HAMAP" id="MF_00386">
    <property type="entry name" value="UPF0161_YidD"/>
    <property type="match status" value="1"/>
</dbReference>
<dbReference type="PANTHER" id="PTHR33383:SF1">
    <property type="entry name" value="MEMBRANE PROTEIN INSERTION EFFICIENCY FACTOR-RELATED"/>
    <property type="match status" value="1"/>
</dbReference>
<dbReference type="AlphaFoldDB" id="E6QPN6"/>
<dbReference type="NCBIfam" id="TIGR00278">
    <property type="entry name" value="membrane protein insertion efficiency factor YidD"/>
    <property type="match status" value="1"/>
</dbReference>
<proteinExistence type="inferred from homology"/>
<comment type="caution">
    <text evidence="1">The sequence shown here is derived from an EMBL/GenBank/DDBJ whole genome shotgun (WGS) entry which is preliminary data.</text>
</comment>
<dbReference type="SMART" id="SM01234">
    <property type="entry name" value="Haemolytic"/>
    <property type="match status" value="1"/>
</dbReference>
<dbReference type="Pfam" id="PF01809">
    <property type="entry name" value="YidD"/>
    <property type="match status" value="1"/>
</dbReference>
<protein>
    <recommendedName>
        <fullName evidence="2">Membrane protein insertion efficiency factor</fullName>
    </recommendedName>
</protein>
<dbReference type="PANTHER" id="PTHR33383">
    <property type="entry name" value="MEMBRANE PROTEIN INSERTION EFFICIENCY FACTOR-RELATED"/>
    <property type="match status" value="1"/>
</dbReference>
<dbReference type="InterPro" id="IPR002696">
    <property type="entry name" value="Membr_insert_effic_factor_YidD"/>
</dbReference>
<reference evidence="1" key="1">
    <citation type="submission" date="2009-10" db="EMBL/GenBank/DDBJ databases">
        <title>Diversity of trophic interactions inside an arsenic-rich microbial ecosystem.</title>
        <authorList>
            <person name="Bertin P.N."/>
            <person name="Heinrich-Salmeron A."/>
            <person name="Pelletier E."/>
            <person name="Goulhen-Chollet F."/>
            <person name="Arsene-Ploetze F."/>
            <person name="Gallien S."/>
            <person name="Calteau A."/>
            <person name="Vallenet D."/>
            <person name="Casiot C."/>
            <person name="Chane-Woon-Ming B."/>
            <person name="Giloteaux L."/>
            <person name="Barakat M."/>
            <person name="Bonnefoy V."/>
            <person name="Bruneel O."/>
            <person name="Chandler M."/>
            <person name="Cleiss J."/>
            <person name="Duran R."/>
            <person name="Elbaz-Poulichet F."/>
            <person name="Fonknechten N."/>
            <person name="Lauga B."/>
            <person name="Mornico D."/>
            <person name="Ortet P."/>
            <person name="Schaeffer C."/>
            <person name="Siguier P."/>
            <person name="Alexander Thil Smith A."/>
            <person name="Van Dorsselaer A."/>
            <person name="Weissenbach J."/>
            <person name="Medigue C."/>
            <person name="Le Paslier D."/>
        </authorList>
    </citation>
    <scope>NUCLEOTIDE SEQUENCE</scope>
</reference>
<name>E6QPN6_9ZZZZ</name>
<evidence type="ECO:0008006" key="2">
    <source>
        <dbReference type="Google" id="ProtNLM"/>
    </source>
</evidence>
<accession>E6QPN6</accession>